<dbReference type="InterPro" id="IPR001646">
    <property type="entry name" value="5peptide_repeat"/>
</dbReference>
<evidence type="ECO:0000313" key="3">
    <source>
        <dbReference type="Proteomes" id="UP000663829"/>
    </source>
</evidence>
<gene>
    <name evidence="1" type="ORF">GPM918_LOCUS37943</name>
    <name evidence="2" type="ORF">SRO942_LOCUS38730</name>
</gene>
<reference evidence="1" key="1">
    <citation type="submission" date="2021-02" db="EMBL/GenBank/DDBJ databases">
        <authorList>
            <person name="Nowell W R."/>
        </authorList>
    </citation>
    <scope>NUCLEOTIDE SEQUENCE</scope>
</reference>
<dbReference type="PANTHER" id="PTHR14136:SF17">
    <property type="entry name" value="BTB_POZ DOMAIN-CONTAINING PROTEIN KCTD9"/>
    <property type="match status" value="1"/>
</dbReference>
<dbReference type="Gene3D" id="2.160.20.80">
    <property type="entry name" value="E3 ubiquitin-protein ligase SopA"/>
    <property type="match status" value="1"/>
</dbReference>
<keyword evidence="3" id="KW-1185">Reference proteome</keyword>
<dbReference type="Proteomes" id="UP000663829">
    <property type="component" value="Unassembled WGS sequence"/>
</dbReference>
<dbReference type="PANTHER" id="PTHR14136">
    <property type="entry name" value="BTB_POZ DOMAIN-CONTAINING PROTEIN KCTD9"/>
    <property type="match status" value="1"/>
</dbReference>
<proteinExistence type="predicted"/>
<dbReference type="EMBL" id="CAJNOQ010024597">
    <property type="protein sequence ID" value="CAF1529007.1"/>
    <property type="molecule type" value="Genomic_DNA"/>
</dbReference>
<comment type="caution">
    <text evidence="1">The sequence shown here is derived from an EMBL/GenBank/DDBJ whole genome shotgun (WGS) entry which is preliminary data.</text>
</comment>
<name>A0A815V7X2_9BILA</name>
<evidence type="ECO:0000313" key="1">
    <source>
        <dbReference type="EMBL" id="CAF1529007.1"/>
    </source>
</evidence>
<dbReference type="InterPro" id="IPR051082">
    <property type="entry name" value="Pentapeptide-BTB/POZ_domain"/>
</dbReference>
<sequence>MNHTQLSLVVQSRKTKDEERRTLICGLTRSESLKVLAALLVPLTIGIFTVVTTFQENYVDKQNRLTDLEIAAQQRDHEQQQAKELQIQTAYVAYIKEMGDLLLKSDKNLSKDELKNRRIIIRAKTLSTLRQLDPQRKTHLIQFLHEAGLLHKNRKPIDLDGADLSNTNFSGSEVLGLNLNYVSLSYVTLINATFINVDLESADFSWSVLTYGSFINSYLDGANFSHCEMAYSYFNDVSVDNTIFSDVNLTGTKANSWDFPRRIINSLLSDGTYVYNSSDNGVTDTFSLSNLISNSDVNDGKKCANDTKEAKAGDHPSWRYFEKTIATVIDYDAFSSFHKNRSGDCVFWGGEFNDPDSYIYQTIDLSSYSRLIDSDKAWYEFRVSAGGIETDKDYVRVSFGIRSMSRQTLLRHELRKYNTLSSNCCFYLLPTSNSHLHRTLLGHVTNSDRENQSKLILRSSSGLLPKYSRAFSIYIKFIKVGNGSFNNGLIDDFSLIIKQVSETV</sequence>
<accession>A0A815V7X2</accession>
<organism evidence="1 3">
    <name type="scientific">Didymodactylos carnosus</name>
    <dbReference type="NCBI Taxonomy" id="1234261"/>
    <lineage>
        <taxon>Eukaryota</taxon>
        <taxon>Metazoa</taxon>
        <taxon>Spiralia</taxon>
        <taxon>Gnathifera</taxon>
        <taxon>Rotifera</taxon>
        <taxon>Eurotatoria</taxon>
        <taxon>Bdelloidea</taxon>
        <taxon>Philodinida</taxon>
        <taxon>Philodinidae</taxon>
        <taxon>Didymodactylos</taxon>
    </lineage>
</organism>
<dbReference type="Pfam" id="PF00805">
    <property type="entry name" value="Pentapeptide"/>
    <property type="match status" value="1"/>
</dbReference>
<dbReference type="EMBL" id="CAJOBC010090169">
    <property type="protein sequence ID" value="CAF4388170.1"/>
    <property type="molecule type" value="Genomic_DNA"/>
</dbReference>
<dbReference type="AlphaFoldDB" id="A0A815V7X2"/>
<evidence type="ECO:0000313" key="2">
    <source>
        <dbReference type="EMBL" id="CAF4388170.1"/>
    </source>
</evidence>
<dbReference type="Proteomes" id="UP000681722">
    <property type="component" value="Unassembled WGS sequence"/>
</dbReference>
<dbReference type="OrthoDB" id="9989223at2759"/>
<protein>
    <submittedName>
        <fullName evidence="1">Uncharacterized protein</fullName>
    </submittedName>
</protein>
<dbReference type="SUPFAM" id="SSF141571">
    <property type="entry name" value="Pentapeptide repeat-like"/>
    <property type="match status" value="1"/>
</dbReference>